<dbReference type="PANTHER" id="PTHR31642">
    <property type="entry name" value="TRICHOTHECENE 3-O-ACETYLTRANSFERASE"/>
    <property type="match status" value="1"/>
</dbReference>
<dbReference type="AlphaFoldDB" id="A0A1V6T2Y7"/>
<dbReference type="STRING" id="303698.A0A1V6T2Y7"/>
<dbReference type="InterPro" id="IPR023213">
    <property type="entry name" value="CAT-like_dom_sf"/>
</dbReference>
<keyword evidence="3" id="KW-1185">Reference proteome</keyword>
<dbReference type="GO" id="GO:0016747">
    <property type="term" value="F:acyltransferase activity, transferring groups other than amino-acyl groups"/>
    <property type="evidence" value="ECO:0007669"/>
    <property type="project" value="TreeGrafter"/>
</dbReference>
<sequence length="466" mass="51437">MTGSTQVEQLAPLDLPMPTTYIRVFFAFETIASKKVVVSGLQRGLDKLSSQLPWLCGIVYQTTSSQGKPSLQIRSNADDAPTVVEKGSIQRSYQSMSASEMAPNDIPVKFWPAPALIDGARSAKGAPVFAASVFGFPDNAVGLCVCVHHNAVDATGFSEVMRLWAQNMTDETFDLSGISQERTERLSTALSPPLDERSDLSVDDLFARHPEYSQTPPAFPEKFPSCTSKVFRLSAHWINVLKELLHKSTSTTPTTNSILSALIWSSITRARLRRDPTLEKITSRLCTAVNIRKRIDQGKLVDQQPYFGNAVVYSLSSCSADSLAKSDETPICDLAKICDEISQSYSETVINSNHIAEVCLLVEKLEDYRSLFVGWDLFGSRDVTITSWADLGLYEMSFGALIGYPQFIRMPFMEADGVAIVLPRKRTIAEVEEQLEVMIMLRADDMASLETDSMWQTLGSARGAKV</sequence>
<comment type="caution">
    <text evidence="2">The sequence shown here is derived from an EMBL/GenBank/DDBJ whole genome shotgun (WGS) entry which is preliminary data.</text>
</comment>
<gene>
    <name evidence="2" type="ORF">PENSTE_c013G01269</name>
</gene>
<accession>A0A1V6T2Y7</accession>
<evidence type="ECO:0000313" key="3">
    <source>
        <dbReference type="Proteomes" id="UP000191285"/>
    </source>
</evidence>
<evidence type="ECO:0008006" key="4">
    <source>
        <dbReference type="Google" id="ProtNLM"/>
    </source>
</evidence>
<organism evidence="2 3">
    <name type="scientific">Penicillium steckii</name>
    <dbReference type="NCBI Taxonomy" id="303698"/>
    <lineage>
        <taxon>Eukaryota</taxon>
        <taxon>Fungi</taxon>
        <taxon>Dikarya</taxon>
        <taxon>Ascomycota</taxon>
        <taxon>Pezizomycotina</taxon>
        <taxon>Eurotiomycetes</taxon>
        <taxon>Eurotiomycetidae</taxon>
        <taxon>Eurotiales</taxon>
        <taxon>Aspergillaceae</taxon>
        <taxon>Penicillium</taxon>
    </lineage>
</organism>
<keyword evidence="1" id="KW-0808">Transferase</keyword>
<evidence type="ECO:0000313" key="2">
    <source>
        <dbReference type="EMBL" id="OQE20501.1"/>
    </source>
</evidence>
<dbReference type="InterPro" id="IPR050317">
    <property type="entry name" value="Plant_Fungal_Acyltransferase"/>
</dbReference>
<proteinExistence type="predicted"/>
<name>A0A1V6T2Y7_9EURO</name>
<dbReference type="Pfam" id="PF02458">
    <property type="entry name" value="Transferase"/>
    <property type="match status" value="1"/>
</dbReference>
<dbReference type="Gene3D" id="3.30.559.10">
    <property type="entry name" value="Chloramphenicol acetyltransferase-like domain"/>
    <property type="match status" value="2"/>
</dbReference>
<reference evidence="3" key="1">
    <citation type="journal article" date="2017" name="Nat. Microbiol.">
        <title>Global analysis of biosynthetic gene clusters reveals vast potential of secondary metabolite production in Penicillium species.</title>
        <authorList>
            <person name="Nielsen J.C."/>
            <person name="Grijseels S."/>
            <person name="Prigent S."/>
            <person name="Ji B."/>
            <person name="Dainat J."/>
            <person name="Nielsen K.F."/>
            <person name="Frisvad J.C."/>
            <person name="Workman M."/>
            <person name="Nielsen J."/>
        </authorList>
    </citation>
    <scope>NUCLEOTIDE SEQUENCE [LARGE SCALE GENOMIC DNA]</scope>
    <source>
        <strain evidence="3">IBT 24891</strain>
    </source>
</reference>
<dbReference type="EMBL" id="MLKD01000013">
    <property type="protein sequence ID" value="OQE20501.1"/>
    <property type="molecule type" value="Genomic_DNA"/>
</dbReference>
<evidence type="ECO:0000256" key="1">
    <source>
        <dbReference type="ARBA" id="ARBA00022679"/>
    </source>
</evidence>
<dbReference type="OrthoDB" id="1862401at2759"/>
<protein>
    <recommendedName>
        <fullName evidence="4">Trichothecene 3-O-acetyltransferase</fullName>
    </recommendedName>
</protein>
<dbReference type="Proteomes" id="UP000191285">
    <property type="component" value="Unassembled WGS sequence"/>
</dbReference>
<dbReference type="PANTHER" id="PTHR31642:SF310">
    <property type="entry name" value="FATTY ALCOHOL:CAFFEOYL-COA ACYLTRANSFERASE"/>
    <property type="match status" value="1"/>
</dbReference>